<name>A0ABZ2ANF4_MYCAR</name>
<gene>
    <name evidence="1" type="ORF">V2E25_01410</name>
</gene>
<dbReference type="EMBL" id="CP143577">
    <property type="protein sequence ID" value="WVN22239.1"/>
    <property type="molecule type" value="Genomic_DNA"/>
</dbReference>
<evidence type="ECO:0000313" key="2">
    <source>
        <dbReference type="Proteomes" id="UP001432074"/>
    </source>
</evidence>
<dbReference type="RefSeq" id="WP_129694571.1">
    <property type="nucleotide sequence ID" value="NZ_CP143577.1"/>
</dbReference>
<sequence>MYRIKLEKIVDEIDEWTNYNTWVHWKTEVDAIRTCINRIINDFEAENIDWKKIEVDKDEWHELLVDQYFDLPSYIDEYAYLRENKVNNFQWYFDNGHRTIPKIARAVLSKNCLKFLRPVEEELFKEDTSQVIEDDQN</sequence>
<proteinExistence type="predicted"/>
<reference evidence="1" key="1">
    <citation type="submission" date="2024-01" db="EMBL/GenBank/DDBJ databases">
        <title>Complete genome sequence of Mycoplasma arginini type strain G 230.</title>
        <authorList>
            <person name="Spergser J."/>
        </authorList>
    </citation>
    <scope>NUCLEOTIDE SEQUENCE</scope>
    <source>
        <strain evidence="1">NCTC 10129</strain>
    </source>
</reference>
<organism evidence="1 2">
    <name type="scientific">Mycoplasmopsis arginini</name>
    <name type="common">Mycoplasma arginini</name>
    <dbReference type="NCBI Taxonomy" id="2094"/>
    <lineage>
        <taxon>Bacteria</taxon>
        <taxon>Bacillati</taxon>
        <taxon>Mycoplasmatota</taxon>
        <taxon>Mycoplasmoidales</taxon>
        <taxon>Metamycoplasmataceae</taxon>
        <taxon>Mycoplasmopsis</taxon>
    </lineage>
</organism>
<protein>
    <submittedName>
        <fullName evidence="1">Uncharacterized protein</fullName>
    </submittedName>
</protein>
<dbReference type="Proteomes" id="UP001432074">
    <property type="component" value="Chromosome"/>
</dbReference>
<evidence type="ECO:0000313" key="1">
    <source>
        <dbReference type="EMBL" id="WVN22239.1"/>
    </source>
</evidence>
<accession>A0ABZ2ANF4</accession>
<keyword evidence="2" id="KW-1185">Reference proteome</keyword>